<keyword evidence="5" id="KW-0175">Coiled coil</keyword>
<dbReference type="InterPro" id="IPR019787">
    <property type="entry name" value="Znf_PHD-finger"/>
</dbReference>
<proteinExistence type="predicted"/>
<dbReference type="PROSITE" id="PS01359">
    <property type="entry name" value="ZF_PHD_1"/>
    <property type="match status" value="1"/>
</dbReference>
<name>A0A1I8PM23_STOCA</name>
<dbReference type="STRING" id="35570.A0A1I8PM23"/>
<evidence type="ECO:0000256" key="3">
    <source>
        <dbReference type="ARBA" id="ARBA00022833"/>
    </source>
</evidence>
<feature type="domain" description="PHD-type" evidence="7">
    <location>
        <begin position="12"/>
        <end position="69"/>
    </location>
</feature>
<reference evidence="8" key="1">
    <citation type="submission" date="2020-05" db="UniProtKB">
        <authorList>
            <consortium name="EnsemblMetazoa"/>
        </authorList>
    </citation>
    <scope>IDENTIFICATION</scope>
    <source>
        <strain evidence="8">USDA</strain>
    </source>
</reference>
<evidence type="ECO:0000256" key="1">
    <source>
        <dbReference type="ARBA" id="ARBA00022723"/>
    </source>
</evidence>
<dbReference type="EnsemblMetazoa" id="SCAU009316-RA">
    <property type="protein sequence ID" value="SCAU009316-PA"/>
    <property type="gene ID" value="SCAU009316"/>
</dbReference>
<evidence type="ECO:0000256" key="4">
    <source>
        <dbReference type="PROSITE-ProRule" id="PRU00146"/>
    </source>
</evidence>
<evidence type="ECO:0000313" key="9">
    <source>
        <dbReference type="Proteomes" id="UP000095300"/>
    </source>
</evidence>
<keyword evidence="9" id="KW-1185">Reference proteome</keyword>
<feature type="compositionally biased region" description="Basic and acidic residues" evidence="6">
    <location>
        <begin position="306"/>
        <end position="322"/>
    </location>
</feature>
<dbReference type="Gene3D" id="3.30.40.10">
    <property type="entry name" value="Zinc/RING finger domain, C3HC4 (zinc finger)"/>
    <property type="match status" value="1"/>
</dbReference>
<accession>A0A1I8PM23</accession>
<dbReference type="InterPro" id="IPR011011">
    <property type="entry name" value="Znf_FYVE_PHD"/>
</dbReference>
<dbReference type="SUPFAM" id="SSF57903">
    <property type="entry name" value="FYVE/PHD zinc finger"/>
    <property type="match status" value="1"/>
</dbReference>
<dbReference type="AlphaFoldDB" id="A0A1I8PM23"/>
<dbReference type="InterPro" id="IPR013083">
    <property type="entry name" value="Znf_RING/FYVE/PHD"/>
</dbReference>
<dbReference type="VEuPathDB" id="VectorBase:SCAU009316"/>
<organism evidence="8 9">
    <name type="scientific">Stomoxys calcitrans</name>
    <name type="common">Stable fly</name>
    <name type="synonym">Conops calcitrans</name>
    <dbReference type="NCBI Taxonomy" id="35570"/>
    <lineage>
        <taxon>Eukaryota</taxon>
        <taxon>Metazoa</taxon>
        <taxon>Ecdysozoa</taxon>
        <taxon>Arthropoda</taxon>
        <taxon>Hexapoda</taxon>
        <taxon>Insecta</taxon>
        <taxon>Pterygota</taxon>
        <taxon>Neoptera</taxon>
        <taxon>Endopterygota</taxon>
        <taxon>Diptera</taxon>
        <taxon>Brachycera</taxon>
        <taxon>Muscomorpha</taxon>
        <taxon>Muscoidea</taxon>
        <taxon>Muscidae</taxon>
        <taxon>Stomoxys</taxon>
    </lineage>
</organism>
<keyword evidence="2 4" id="KW-0863">Zinc-finger</keyword>
<keyword evidence="3" id="KW-0862">Zinc</keyword>
<protein>
    <recommendedName>
        <fullName evidence="7">PHD-type domain-containing protein</fullName>
    </recommendedName>
</protein>
<dbReference type="Proteomes" id="UP000095300">
    <property type="component" value="Unassembled WGS sequence"/>
</dbReference>
<gene>
    <name evidence="8" type="primary">106089491</name>
</gene>
<feature type="coiled-coil region" evidence="5">
    <location>
        <begin position="74"/>
        <end position="149"/>
    </location>
</feature>
<dbReference type="GO" id="GO:0008270">
    <property type="term" value="F:zinc ion binding"/>
    <property type="evidence" value="ECO:0007669"/>
    <property type="project" value="UniProtKB-KW"/>
</dbReference>
<sequence>MPKSSRRSIKKKPICFQCKLAIEEDDQSIECDECKGEYHDVCTQLDKRQFKHLLDNESEEFMCHVCNTSGNANNNSVKAELEGIKRELKKLDQLSAMHDTMNFMSQQYDDILKGVAENKRKLEVVQKENKALRQEVADLKNSVKFLNDQRVKNDCIVTGVKQIKDLSAAETIIKLSTDVGIAIEKNSISDAYFLKINKESEEKTIVVKFNSRQSKETLMSIKPKLKEMEGTKKVYVNEFLSRETMDLLNYAKTLKKMGYRSVYAASGRVFVKRGELSKAKLMRDKDDVDKLLAEVATYQEKRRSRHEPTADDSDNNHFESPL</sequence>
<evidence type="ECO:0000256" key="2">
    <source>
        <dbReference type="ARBA" id="ARBA00022771"/>
    </source>
</evidence>
<dbReference type="CDD" id="cd15489">
    <property type="entry name" value="PHD_SF"/>
    <property type="match status" value="1"/>
</dbReference>
<keyword evidence="1" id="KW-0479">Metal-binding</keyword>
<evidence type="ECO:0000256" key="6">
    <source>
        <dbReference type="SAM" id="MobiDB-lite"/>
    </source>
</evidence>
<dbReference type="InterPro" id="IPR019786">
    <property type="entry name" value="Zinc_finger_PHD-type_CS"/>
</dbReference>
<evidence type="ECO:0000256" key="5">
    <source>
        <dbReference type="SAM" id="Coils"/>
    </source>
</evidence>
<feature type="region of interest" description="Disordered" evidence="6">
    <location>
        <begin position="298"/>
        <end position="322"/>
    </location>
</feature>
<evidence type="ECO:0000259" key="7">
    <source>
        <dbReference type="PROSITE" id="PS50016"/>
    </source>
</evidence>
<evidence type="ECO:0000313" key="8">
    <source>
        <dbReference type="EnsemblMetazoa" id="SCAU009316-PA"/>
    </source>
</evidence>
<dbReference type="PROSITE" id="PS50016">
    <property type="entry name" value="ZF_PHD_2"/>
    <property type="match status" value="1"/>
</dbReference>